<accession>A0ABY3P694</accession>
<dbReference type="EMBL" id="VTFR01000002">
    <property type="protein sequence ID" value="TYT34971.1"/>
    <property type="molecule type" value="Genomic_DNA"/>
</dbReference>
<comment type="caution">
    <text evidence="1">The sequence shown here is derived from an EMBL/GenBank/DDBJ whole genome shotgun (WGS) entry which is preliminary data.</text>
</comment>
<protein>
    <recommendedName>
        <fullName evidence="3">Bacterial toxin YdaT domain-containing protein</fullName>
    </recommendedName>
</protein>
<dbReference type="Proteomes" id="UP000323910">
    <property type="component" value="Unassembled WGS sequence"/>
</dbReference>
<reference evidence="1 2" key="1">
    <citation type="submission" date="2019-08" db="EMBL/GenBank/DDBJ databases">
        <title>The draft genome of Lelliottia nimipressuralis strain CICC 24156.</title>
        <authorList>
            <person name="Wu W."/>
            <person name="Feng Y."/>
            <person name="Zong Z."/>
        </authorList>
    </citation>
    <scope>NUCLEOTIDE SEQUENCE [LARGE SCALE GENOMIC DNA]</scope>
    <source>
        <strain evidence="1 2">CICC 24156</strain>
    </source>
</reference>
<gene>
    <name evidence="1" type="ORF">FZO59_04875</name>
</gene>
<evidence type="ECO:0008006" key="3">
    <source>
        <dbReference type="Google" id="ProtNLM"/>
    </source>
</evidence>
<name>A0ABY3P694_9ENTR</name>
<evidence type="ECO:0000313" key="1">
    <source>
        <dbReference type="EMBL" id="TYT34971.1"/>
    </source>
</evidence>
<dbReference type="Gene3D" id="1.10.3600.10">
    <property type="entry name" value="Putative bacterial toxin ydaT"/>
    <property type="match status" value="1"/>
</dbReference>
<proteinExistence type="predicted"/>
<organism evidence="1 2">
    <name type="scientific">Lelliottia nimipressuralis</name>
    <dbReference type="NCBI Taxonomy" id="69220"/>
    <lineage>
        <taxon>Bacteria</taxon>
        <taxon>Pseudomonadati</taxon>
        <taxon>Pseudomonadota</taxon>
        <taxon>Gammaproteobacteria</taxon>
        <taxon>Enterobacterales</taxon>
        <taxon>Enterobacteriaceae</taxon>
        <taxon>Lelliottia</taxon>
    </lineage>
</organism>
<sequence>MQIKHEHIQCVLLAWASDVGQAYAAEVITAEYLRMGGGSLPLAPGKTWNNQQNIFHRWLGGRTSNQRAKITELLPAILAVLPGAFRHRLSIYDTLERRALLAAQDALKAAIDAHDDAIKSLYSRSLKCTSDAPQYH</sequence>
<dbReference type="RefSeq" id="WP_129036253.1">
    <property type="nucleotide sequence ID" value="NZ_SDDX01000028.1"/>
</dbReference>
<dbReference type="Pfam" id="PF06254">
    <property type="entry name" value="YdaT_toxin"/>
    <property type="match status" value="1"/>
</dbReference>
<evidence type="ECO:0000313" key="2">
    <source>
        <dbReference type="Proteomes" id="UP000323910"/>
    </source>
</evidence>
<keyword evidence="2" id="KW-1185">Reference proteome</keyword>
<dbReference type="InterPro" id="IPR037042">
    <property type="entry name" value="YdaT-like_sf"/>
</dbReference>
<dbReference type="InterPro" id="IPR009364">
    <property type="entry name" value="YdaT-like"/>
</dbReference>